<dbReference type="EMBL" id="JADCNL010000013">
    <property type="protein sequence ID" value="KAG0454742.1"/>
    <property type="molecule type" value="Genomic_DNA"/>
</dbReference>
<evidence type="ECO:0000259" key="9">
    <source>
        <dbReference type="SMART" id="SM00768"/>
    </source>
</evidence>
<evidence type="ECO:0000256" key="8">
    <source>
        <dbReference type="SAM" id="SignalP"/>
    </source>
</evidence>
<name>A0A835PNF9_VANPL</name>
<dbReference type="AlphaFoldDB" id="A0A835PNF9"/>
<protein>
    <recommendedName>
        <fullName evidence="9">X8 domain-containing protein</fullName>
    </recommendedName>
</protein>
<keyword evidence="3" id="KW-0449">Lipoprotein</keyword>
<feature type="domain" description="X8" evidence="9">
    <location>
        <begin position="41"/>
        <end position="126"/>
    </location>
</feature>
<dbReference type="SMART" id="SM00768">
    <property type="entry name" value="X8"/>
    <property type="match status" value="1"/>
</dbReference>
<dbReference type="GO" id="GO:0005886">
    <property type="term" value="C:plasma membrane"/>
    <property type="evidence" value="ECO:0007669"/>
    <property type="project" value="UniProtKB-SubCell"/>
</dbReference>
<gene>
    <name evidence="10" type="ORF">HPP92_024034</name>
</gene>
<proteinExistence type="predicted"/>
<keyword evidence="4 8" id="KW-0732">Signal</keyword>
<reference evidence="10 11" key="1">
    <citation type="journal article" date="2020" name="Nat. Food">
        <title>A phased Vanilla planifolia genome enables genetic improvement of flavour and production.</title>
        <authorList>
            <person name="Hasing T."/>
            <person name="Tang H."/>
            <person name="Brym M."/>
            <person name="Khazi F."/>
            <person name="Huang T."/>
            <person name="Chambers A.H."/>
        </authorList>
    </citation>
    <scope>NUCLEOTIDE SEQUENCE [LARGE SCALE GENOMIC DNA]</scope>
    <source>
        <tissue evidence="10">Leaf</tissue>
    </source>
</reference>
<dbReference type="FunFam" id="1.20.58.1040:FF:000001">
    <property type="entry name" value="Glucan endo-1,3-beta-glucosidase 4"/>
    <property type="match status" value="1"/>
</dbReference>
<dbReference type="GO" id="GO:0009506">
    <property type="term" value="C:plasmodesma"/>
    <property type="evidence" value="ECO:0007669"/>
    <property type="project" value="UniProtKB-ARBA"/>
</dbReference>
<feature type="signal peptide" evidence="8">
    <location>
        <begin position="1"/>
        <end position="21"/>
    </location>
</feature>
<comment type="caution">
    <text evidence="10">The sequence shown here is derived from an EMBL/GenBank/DDBJ whole genome shotgun (WGS) entry which is preliminary data.</text>
</comment>
<evidence type="ECO:0000256" key="1">
    <source>
        <dbReference type="ARBA" id="ARBA00004609"/>
    </source>
</evidence>
<evidence type="ECO:0000256" key="6">
    <source>
        <dbReference type="ARBA" id="ARBA00023157"/>
    </source>
</evidence>
<sequence length="171" mass="17468">MATAPALLLFLFLLSPPPSNAVAEEGQWRRKDGGLVAGGELWCVAKNNADDATLQAALDWACGPGSADCSPVQKGGVCFEPDEVQYHASFAFNDYFVRHGSSKAACDFSGAAALTGLNPSHGDCKFPSSSSVSNGSFSGSSTSANFNGGARLSLGIAVALFSGIAVICKAL</sequence>
<evidence type="ECO:0000313" key="10">
    <source>
        <dbReference type="EMBL" id="KAG0454742.1"/>
    </source>
</evidence>
<dbReference type="Proteomes" id="UP000636800">
    <property type="component" value="Chromosome 13"/>
</dbReference>
<dbReference type="Gene3D" id="1.20.58.1040">
    <property type="match status" value="1"/>
</dbReference>
<dbReference type="InterPro" id="IPR044788">
    <property type="entry name" value="X8_dom_prot"/>
</dbReference>
<evidence type="ECO:0000256" key="5">
    <source>
        <dbReference type="ARBA" id="ARBA00023136"/>
    </source>
</evidence>
<dbReference type="PANTHER" id="PTHR31044:SF33">
    <property type="entry name" value="PLASMODESMATA CALLOSE-BINDING PROTEIN 5"/>
    <property type="match status" value="1"/>
</dbReference>
<dbReference type="PANTHER" id="PTHR31044">
    <property type="entry name" value="BETA-1,3 GLUCANASE"/>
    <property type="match status" value="1"/>
</dbReference>
<dbReference type="InterPro" id="IPR012946">
    <property type="entry name" value="X8"/>
</dbReference>
<keyword evidence="6" id="KW-1015">Disulfide bond</keyword>
<keyword evidence="3" id="KW-0336">GPI-anchor</keyword>
<keyword evidence="2" id="KW-1003">Cell membrane</keyword>
<keyword evidence="7" id="KW-0325">Glycoprotein</keyword>
<keyword evidence="5" id="KW-0472">Membrane</keyword>
<feature type="chain" id="PRO_5032609322" description="X8 domain-containing protein" evidence="8">
    <location>
        <begin position="22"/>
        <end position="171"/>
    </location>
</feature>
<evidence type="ECO:0000256" key="4">
    <source>
        <dbReference type="ARBA" id="ARBA00022729"/>
    </source>
</evidence>
<evidence type="ECO:0000256" key="3">
    <source>
        <dbReference type="ARBA" id="ARBA00022622"/>
    </source>
</evidence>
<comment type="subcellular location">
    <subcellularLocation>
        <location evidence="1">Cell membrane</location>
        <topology evidence="1">Lipid-anchor</topology>
        <topology evidence="1">GPI-anchor</topology>
    </subcellularLocation>
</comment>
<evidence type="ECO:0000256" key="2">
    <source>
        <dbReference type="ARBA" id="ARBA00022475"/>
    </source>
</evidence>
<evidence type="ECO:0000256" key="7">
    <source>
        <dbReference type="ARBA" id="ARBA00023180"/>
    </source>
</evidence>
<organism evidence="10 11">
    <name type="scientific">Vanilla planifolia</name>
    <name type="common">Vanilla</name>
    <dbReference type="NCBI Taxonomy" id="51239"/>
    <lineage>
        <taxon>Eukaryota</taxon>
        <taxon>Viridiplantae</taxon>
        <taxon>Streptophyta</taxon>
        <taxon>Embryophyta</taxon>
        <taxon>Tracheophyta</taxon>
        <taxon>Spermatophyta</taxon>
        <taxon>Magnoliopsida</taxon>
        <taxon>Liliopsida</taxon>
        <taxon>Asparagales</taxon>
        <taxon>Orchidaceae</taxon>
        <taxon>Vanilloideae</taxon>
        <taxon>Vanilleae</taxon>
        <taxon>Vanilla</taxon>
    </lineage>
</organism>
<dbReference type="OrthoDB" id="1716531at2759"/>
<accession>A0A835PNF9</accession>
<keyword evidence="11" id="KW-1185">Reference proteome</keyword>
<evidence type="ECO:0000313" key="11">
    <source>
        <dbReference type="Proteomes" id="UP000636800"/>
    </source>
</evidence>
<dbReference type="Pfam" id="PF07983">
    <property type="entry name" value="X8"/>
    <property type="match status" value="1"/>
</dbReference>
<dbReference type="GO" id="GO:0098552">
    <property type="term" value="C:side of membrane"/>
    <property type="evidence" value="ECO:0007669"/>
    <property type="project" value="UniProtKB-KW"/>
</dbReference>